<name>A0ABS4WG69_9MICC</name>
<dbReference type="Proteomes" id="UP000766570">
    <property type="component" value="Unassembled WGS sequence"/>
</dbReference>
<evidence type="ECO:0000313" key="2">
    <source>
        <dbReference type="EMBL" id="MBP2374948.1"/>
    </source>
</evidence>
<accession>A0ABS4WG69</accession>
<feature type="region of interest" description="Disordered" evidence="1">
    <location>
        <begin position="1"/>
        <end position="33"/>
    </location>
</feature>
<comment type="caution">
    <text evidence="2">The sequence shown here is derived from an EMBL/GenBank/DDBJ whole genome shotgun (WGS) entry which is preliminary data.</text>
</comment>
<sequence length="259" mass="29140">MSPILGETSDGSLGRLGGQDAFGIGKQQSHPSRTVVRPASFDHGFGIQLECLRDQSDLRCIQCIASHQWRRGKSQAATVLAYANQSGTAFLYDLFLRLRSAPAIQPGTRRSERRMAGEGQLMERSEDPDPIVGGRGCGFKQKRCFAQVCPTGKCRHLVVAQAIGSVNHGHGIAQRQFGREDIYLAIRKHPWPLLGWQASLDPVQRAARNWKSMKPNSKQHHHRRNLQTVSIFDKRQQHRKQEPNRQLPQQHALSFRRSG</sequence>
<proteinExistence type="predicted"/>
<keyword evidence="3" id="KW-1185">Reference proteome</keyword>
<feature type="compositionally biased region" description="Basic and acidic residues" evidence="1">
    <location>
        <begin position="232"/>
        <end position="243"/>
    </location>
</feature>
<gene>
    <name evidence="2" type="ORF">JOF46_002860</name>
</gene>
<evidence type="ECO:0000313" key="3">
    <source>
        <dbReference type="Proteomes" id="UP000766570"/>
    </source>
</evidence>
<feature type="region of interest" description="Disordered" evidence="1">
    <location>
        <begin position="211"/>
        <end position="259"/>
    </location>
</feature>
<dbReference type="EMBL" id="JAGIOE010000001">
    <property type="protein sequence ID" value="MBP2374948.1"/>
    <property type="molecule type" value="Genomic_DNA"/>
</dbReference>
<reference evidence="2 3" key="1">
    <citation type="submission" date="2021-03" db="EMBL/GenBank/DDBJ databases">
        <title>Sequencing the genomes of 1000 actinobacteria strains.</title>
        <authorList>
            <person name="Klenk H.-P."/>
        </authorList>
    </citation>
    <scope>NUCLEOTIDE SEQUENCE [LARGE SCALE GENOMIC DNA]</scope>
    <source>
        <strain evidence="2 3">DSM 15454</strain>
    </source>
</reference>
<feature type="region of interest" description="Disordered" evidence="1">
    <location>
        <begin position="106"/>
        <end position="127"/>
    </location>
</feature>
<evidence type="ECO:0000256" key="1">
    <source>
        <dbReference type="SAM" id="MobiDB-lite"/>
    </source>
</evidence>
<feature type="compositionally biased region" description="Basic and acidic residues" evidence="1">
    <location>
        <begin position="109"/>
        <end position="127"/>
    </location>
</feature>
<protein>
    <submittedName>
        <fullName evidence="2">Uncharacterized protein</fullName>
    </submittedName>
</protein>
<organism evidence="2 3">
    <name type="scientific">Paeniglutamicibacter psychrophenolicus</name>
    <dbReference type="NCBI Taxonomy" id="257454"/>
    <lineage>
        <taxon>Bacteria</taxon>
        <taxon>Bacillati</taxon>
        <taxon>Actinomycetota</taxon>
        <taxon>Actinomycetes</taxon>
        <taxon>Micrococcales</taxon>
        <taxon>Micrococcaceae</taxon>
        <taxon>Paeniglutamicibacter</taxon>
    </lineage>
</organism>